<keyword evidence="3" id="KW-0067">ATP-binding</keyword>
<dbReference type="Gene3D" id="3.40.50.410">
    <property type="entry name" value="von Willebrand factor, type A domain"/>
    <property type="match status" value="1"/>
</dbReference>
<keyword evidence="4" id="KW-0030">Aminoacyl-tRNA synthetase</keyword>
<evidence type="ECO:0000313" key="8">
    <source>
        <dbReference type="Proteomes" id="UP001158986"/>
    </source>
</evidence>
<dbReference type="InterPro" id="IPR022961">
    <property type="entry name" value="Gly_tRNA_ligase_bac"/>
</dbReference>
<evidence type="ECO:0000259" key="5">
    <source>
        <dbReference type="PROSITE" id="PS50234"/>
    </source>
</evidence>
<gene>
    <name evidence="7" type="ORF">PBS001_LOCUS5998</name>
</gene>
<accession>A0ABN8D2Q8</accession>
<dbReference type="SUPFAM" id="SSF55681">
    <property type="entry name" value="Class II aaRS and biotin synthetases"/>
    <property type="match status" value="1"/>
</dbReference>
<keyword evidence="8" id="KW-1185">Reference proteome</keyword>
<dbReference type="InterPro" id="IPR002035">
    <property type="entry name" value="VWF_A"/>
</dbReference>
<dbReference type="InterPro" id="IPR033731">
    <property type="entry name" value="GlyRS-like_core"/>
</dbReference>
<dbReference type="Pfam" id="PF00587">
    <property type="entry name" value="tRNA-synt_2b"/>
    <property type="match status" value="1"/>
</dbReference>
<reference evidence="7 8" key="1">
    <citation type="submission" date="2021-11" db="EMBL/GenBank/DDBJ databases">
        <authorList>
            <person name="Islam A."/>
            <person name="Islam S."/>
            <person name="Flora M.S."/>
            <person name="Rahman M."/>
            <person name="Ziaur R.M."/>
            <person name="Epstein J.H."/>
            <person name="Hassan M."/>
            <person name="Klassen M."/>
            <person name="Woodard K."/>
            <person name="Webb A."/>
            <person name="Webby R.J."/>
            <person name="El Zowalaty M.E."/>
        </authorList>
    </citation>
    <scope>NUCLEOTIDE SEQUENCE [LARGE SCALE GENOMIC DNA]</scope>
    <source>
        <strain evidence="7">Pbs1</strain>
    </source>
</reference>
<dbReference type="Pfam" id="PF03129">
    <property type="entry name" value="HGTP_anticodon"/>
    <property type="match status" value="1"/>
</dbReference>
<dbReference type="Proteomes" id="UP001158986">
    <property type="component" value="Unassembled WGS sequence"/>
</dbReference>
<evidence type="ECO:0000256" key="3">
    <source>
        <dbReference type="ARBA" id="ARBA00022840"/>
    </source>
</evidence>
<dbReference type="PROSITE" id="PS50234">
    <property type="entry name" value="VWFA"/>
    <property type="match status" value="1"/>
</dbReference>
<dbReference type="HAMAP" id="MF_00253_B">
    <property type="entry name" value="Gly_tRNA_synth_B"/>
    <property type="match status" value="1"/>
</dbReference>
<dbReference type="SMART" id="SM00327">
    <property type="entry name" value="VWA"/>
    <property type="match status" value="1"/>
</dbReference>
<evidence type="ECO:0000256" key="4">
    <source>
        <dbReference type="ARBA" id="ARBA00023146"/>
    </source>
</evidence>
<protein>
    <recommendedName>
        <fullName evidence="9">Glycine--tRNA ligase</fullName>
    </recommendedName>
</protein>
<dbReference type="Pfam" id="PF00092">
    <property type="entry name" value="VWA"/>
    <property type="match status" value="1"/>
</dbReference>
<dbReference type="EMBL" id="CAKLCB010000298">
    <property type="protein sequence ID" value="CAH0519472.1"/>
    <property type="molecule type" value="Genomic_DNA"/>
</dbReference>
<dbReference type="CDD" id="cd00858">
    <property type="entry name" value="GlyRS_anticodon"/>
    <property type="match status" value="1"/>
</dbReference>
<evidence type="ECO:0000259" key="6">
    <source>
        <dbReference type="PROSITE" id="PS50862"/>
    </source>
</evidence>
<keyword evidence="2" id="KW-0547">Nucleotide-binding</keyword>
<evidence type="ECO:0000313" key="7">
    <source>
        <dbReference type="EMBL" id="CAH0519472.1"/>
    </source>
</evidence>
<dbReference type="Pfam" id="PF02263">
    <property type="entry name" value="GBP"/>
    <property type="match status" value="1"/>
</dbReference>
<dbReference type="InterPro" id="IPR045864">
    <property type="entry name" value="aa-tRNA-synth_II/BPL/LPL"/>
</dbReference>
<dbReference type="Gene3D" id="3.40.50.800">
    <property type="entry name" value="Anticodon-binding domain"/>
    <property type="match status" value="1"/>
</dbReference>
<name>A0ABN8D2Q8_9STRA</name>
<dbReference type="SUPFAM" id="SSF53300">
    <property type="entry name" value="vWA-like"/>
    <property type="match status" value="1"/>
</dbReference>
<feature type="domain" description="Aminoacyl-transfer RNA synthetases class-II family profile" evidence="6">
    <location>
        <begin position="173"/>
        <end position="379"/>
    </location>
</feature>
<dbReference type="InterPro" id="IPR002315">
    <property type="entry name" value="tRNA-synt_gly"/>
</dbReference>
<dbReference type="InterPro" id="IPR036465">
    <property type="entry name" value="vWFA_dom_sf"/>
</dbReference>
<dbReference type="NCBIfam" id="NF003211">
    <property type="entry name" value="PRK04173.1"/>
    <property type="match status" value="1"/>
</dbReference>
<dbReference type="SUPFAM" id="SSF52954">
    <property type="entry name" value="Class II aaRS ABD-related"/>
    <property type="match status" value="1"/>
</dbReference>
<evidence type="ECO:0000256" key="1">
    <source>
        <dbReference type="ARBA" id="ARBA00022598"/>
    </source>
</evidence>
<dbReference type="Gene3D" id="3.30.930.10">
    <property type="entry name" value="Bira Bifunctional Protein, Domain 2"/>
    <property type="match status" value="1"/>
</dbReference>
<dbReference type="InterPro" id="IPR027417">
    <property type="entry name" value="P-loop_NTPase"/>
</dbReference>
<evidence type="ECO:0000256" key="2">
    <source>
        <dbReference type="ARBA" id="ARBA00022741"/>
    </source>
</evidence>
<proteinExistence type="inferred from homology"/>
<organism evidence="7 8">
    <name type="scientific">Peronospora belbahrii</name>
    <dbReference type="NCBI Taxonomy" id="622444"/>
    <lineage>
        <taxon>Eukaryota</taxon>
        <taxon>Sar</taxon>
        <taxon>Stramenopiles</taxon>
        <taxon>Oomycota</taxon>
        <taxon>Peronosporomycetes</taxon>
        <taxon>Peronosporales</taxon>
        <taxon>Peronosporaceae</taxon>
        <taxon>Peronospora</taxon>
    </lineage>
</organism>
<dbReference type="Gene3D" id="3.40.50.300">
    <property type="entry name" value="P-loop containing nucleotide triphosphate hydrolases"/>
    <property type="match status" value="1"/>
</dbReference>
<sequence>MVTINHTNLQERLVALCRHRGFIFPGSELYGGLANSFDYGPLGVLMKKNIMDRWWFEFVQKRPNCVGLDSSVLLNSAVWTASGHVDNFTDPMVVCVQCNSRVRVDKLLELKLQTQDEIDAVVSLSMDEMDALLLQHDVACPNCSHQRSFQPARKFNLLFRTNMGATDESCDWIYLRPETAQGAYINFANVQSTMRKKLPFGVGQMGKSFRNEISPGHFLFRTREFEQLELQFFTHPNESDSWYLYWVNQCYEFLTKYGIKSENLRKHEHAAEELAHYARATTDIQFNYPFGWSELWGIANRTSYDLKKHMDASGKSLTYQDPVAKEEFLPHVIEPALGVGRVMLSMLLDAYDEEEVSGRKRTLLRLHPDIAPYRFAVLPLVKKEPLLEVAQKLFEDLCESASVDYDVASSIGRRYRRQDEIGTPMCLTVDFDTLEDKCVTVRDRDSMEQKRVPIEQILQVLRLVFSLPLELFANWMRTNGWELNGKCEVGSMACNNVQRENVVSSKCFRLLYLRHEIQTDMKVLKPVVDEVNVLRLCQSLGMTLSSKTDPDSMHKFEFGIFDADDYDTDFARFVREKLLARYPSKGQEDGQDKDVLEIGCLFGKQLEVKAELTRMGFWDNGCDERLSLQDQGVYCLEGNADHHQFVVFAWLAPSLFEPDAIRDTPTYVLRLLLTLNPNITCCLSQEDFRCVKSEVDVMSASSSMRWNSYSVAFRVQNQVEQQDGFTCNAVTKVSIPKSDRVKAVWFVDGVVPSVAVENLIPSATEWITEQDVTPCSSFAQWLWEKHEKYLIELKPRLLDLTTVRDNTLERFDYFPEDEINALRKNCSDEFEKVKQQFCYETYERAKKTYEDAVQDANVLFAVRCSANSSQMDSVLRQYTSFLQQCKNFETVATLEPQVRNMLYLPDRIQKHMVLLGDAYSRHLPKFMEMLDAIVAGVHVNDTANIYRSWLRQAIQVTLGWIWRSSDQPSCDFQLAMEQRQLTLLPMWTDAVEQIVTKMQEVEYERQLQEFLLKRDIGLGRNEAAAKERAFDRFCEYLKSGNGRPYIEISNVMCTSDAAAVKVTLNKEVERDPMKIICMYQIGNGGAGLVSEMGTLEVEPGFVVRKLATVKTGMVVGILVKDDKTVVRRNYVSTQTNLSAETLYEDVRTFPRACSLCSIRVSDRRIAFLFGVGAESLGCVAFCRFNESYTSVEVTQRIDLDALFGLACPLADILLTERSLCVVDKNGDVQSFDLRTRQTSKKTSCGKHNGEDDGEWLGGLMSFADELVVGRAKLGENKRLCIRSMSNEDHRALPSAVLEMDMPSTELVVGSMGDVLYVVDVRGGNVYSSELSVTVTSEAYRIQRYGNGAKSSQQEIATQHWLRLFYHVFEKFPVRSLIDVSMNPDTVFSLGLEIAVSGHINKNWFATKYATSVCVQYLNNVMVDLRRLNKPLCELDLVKNLKYRCSELIGNETSLQITSVQHFLLTIALFVPVQICRAEDNMLKLLQNGQNVPKSFKGLSVTSCGDNGNISGTDASKIAQAIRFGFLSPLLESWNGPCVVVTSMGKQSTGKSYFLNHLAGTSFAMSGSRCTNGAWMSLRFVSARVLLVILDFEGLGSFERSEQEDVFLSVLNASVSMFTVFRMESRFDKDIDGLFSRFQKGVQLIKNDPQLFRGLLYMSVKDVNMNDQLGVVNELVAKLDAIFVANKKQNFLTEMYAGQLEINCTPPLGTIDYYECMKNDAAKALCDLLFTSEGAGRGFSTGKAFLDCVRIVLAKISILDWTVMDKSTQSLLVADTKQKLPGILRTGCHVSLPLVADETIPLHLKEDVLQVGSFKKIVVSLKEMCEANPGYKTKWVALDDAVPLDSVKDEDFDMGFDVTSLSTSKLNMVQNAIGVFFHSFLNLRGKAYDSCKLTTEDQSDFDAFEAFVLRRRKKKVSLWLHSSLGDHLSEVRTQLEQRYVDLLTLYMSRCQQRCKHCQLGCMHSAMHAPEITHNCYMDHKCRGQCEYGECQTNCEAAQVPACSQSAGHEGKCECEKGEHTCGKPCALIRASNCDKTCSKLDDHVGDHRCSVPVHVCGVACSATTCTATCLLDIQRDHSVHKCAEVQCLQPCLMDGCNNLCGEKNHFHGQHAVSRAFMEESGMAGVSEDPADNGVVTHMCSCSHACREMCTVDGICEQKVHLKRSTRTYTGARGSFEYIYQEMNGCKKRCAHMKPSGEVYHKGLGHTCLVPTNEEHDVQNTVHYCDARCPSCNYYCDKGFGHMGLHATSHGNMRNTYFMAKVNDIEVENRQYRVGERGTAEMCNLFCAKVGRGHVHYLSCESNKNENCVYTSGASKDRRRHCVHELFPPPDREMDELLHAQFWTAIGWEDPCNEEERAVFAKCAFQCNAPEHEGVDREPSYCVLDAWHDFEAKEAHDDDFAYVDGHKFGCVHSIDTDKFHSIFVLDSSGSMDGQPWQDLLCACKEFGISRLSDGGKDDVVSYITFDNESQIVCEGELLPEALKIVVPFTGGQTYFRKGLRAANEVLSRNNFDEFKTALIFFSDGYPNDIGKAIRFAQHIRSTYAKYDLKAFVVGFGCANLPVLQLLAAEIGGEYRQVLNAEALRTEFLRIAAVLCKNEASLVLLESQTDAA</sequence>
<dbReference type="InterPro" id="IPR015894">
    <property type="entry name" value="Guanylate-bd_N"/>
</dbReference>
<dbReference type="PANTHER" id="PTHR22796:SF1">
    <property type="entry name" value="VWFA DOMAIN-CONTAINING PROTEIN"/>
    <property type="match status" value="1"/>
</dbReference>
<dbReference type="InterPro" id="IPR004154">
    <property type="entry name" value="Anticodon-bd"/>
</dbReference>
<dbReference type="InterPro" id="IPR006195">
    <property type="entry name" value="aa-tRNA-synth_II"/>
</dbReference>
<dbReference type="InterPro" id="IPR002314">
    <property type="entry name" value="aa-tRNA-synt_IIb"/>
</dbReference>
<dbReference type="InterPro" id="IPR036621">
    <property type="entry name" value="Anticodon-bd_dom_sf"/>
</dbReference>
<dbReference type="SUPFAM" id="SSF52540">
    <property type="entry name" value="P-loop containing nucleoside triphosphate hydrolases"/>
    <property type="match status" value="1"/>
</dbReference>
<dbReference type="CDD" id="cd00198">
    <property type="entry name" value="vWFA"/>
    <property type="match status" value="1"/>
</dbReference>
<dbReference type="PROSITE" id="PS50862">
    <property type="entry name" value="AA_TRNA_LIGASE_II"/>
    <property type="match status" value="1"/>
</dbReference>
<dbReference type="NCBIfam" id="TIGR00389">
    <property type="entry name" value="glyS_dimeric"/>
    <property type="match status" value="1"/>
</dbReference>
<comment type="caution">
    <text evidence="7">The sequence shown here is derived from an EMBL/GenBank/DDBJ whole genome shotgun (WGS) entry which is preliminary data.</text>
</comment>
<dbReference type="CDD" id="cd00774">
    <property type="entry name" value="GlyRS-like_core"/>
    <property type="match status" value="1"/>
</dbReference>
<keyword evidence="1" id="KW-0436">Ligase</keyword>
<dbReference type="PANTHER" id="PTHR22796">
    <property type="entry name" value="URG4-RELATED"/>
    <property type="match status" value="1"/>
</dbReference>
<evidence type="ECO:0008006" key="9">
    <source>
        <dbReference type="Google" id="ProtNLM"/>
    </source>
</evidence>
<dbReference type="PRINTS" id="PR01043">
    <property type="entry name" value="TRNASYNTHGLY"/>
</dbReference>
<feature type="domain" description="VWFA" evidence="5">
    <location>
        <begin position="2418"/>
        <end position="2592"/>
    </location>
</feature>